<feature type="signal peptide" evidence="1">
    <location>
        <begin position="1"/>
        <end position="27"/>
    </location>
</feature>
<evidence type="ECO:0008006" key="4">
    <source>
        <dbReference type="Google" id="ProtNLM"/>
    </source>
</evidence>
<feature type="chain" id="PRO_5047475476" description="Lipoprotein" evidence="1">
    <location>
        <begin position="28"/>
        <end position="213"/>
    </location>
</feature>
<comment type="caution">
    <text evidence="2">The sequence shown here is derived from an EMBL/GenBank/DDBJ whole genome shotgun (WGS) entry which is preliminary data.</text>
</comment>
<evidence type="ECO:0000256" key="1">
    <source>
        <dbReference type="SAM" id="SignalP"/>
    </source>
</evidence>
<name>A0ABN2K1L5_9ACTN</name>
<sequence length="213" mass="21603">MRGVYVAGLVGRVAVATLALGVAGVLAGCDPAATGAGPEVVVTASADTAPSADPGDNPMTCEMLKNTPVGGKKMDFFGYQDVIPLVDGRWSGEDGNTVELHKPCAIGDLDGDGDGDALGVVSENGGGSGTFFALVAWLDEGGGTPVCVAVAGLGDRTPVTSIKITNGRAQVVYLTRADDAPMAVLNIKRTATYQLIENNELAEIGYVDAPYSG</sequence>
<reference evidence="2 3" key="1">
    <citation type="journal article" date="2019" name="Int. J. Syst. Evol. Microbiol.">
        <title>The Global Catalogue of Microorganisms (GCM) 10K type strain sequencing project: providing services to taxonomists for standard genome sequencing and annotation.</title>
        <authorList>
            <consortium name="The Broad Institute Genomics Platform"/>
            <consortium name="The Broad Institute Genome Sequencing Center for Infectious Disease"/>
            <person name="Wu L."/>
            <person name="Ma J."/>
        </authorList>
    </citation>
    <scope>NUCLEOTIDE SEQUENCE [LARGE SCALE GENOMIC DNA]</scope>
    <source>
        <strain evidence="2 3">JCM 13249</strain>
    </source>
</reference>
<organism evidence="2 3">
    <name type="scientific">Luedemannella helvata</name>
    <dbReference type="NCBI Taxonomy" id="349315"/>
    <lineage>
        <taxon>Bacteria</taxon>
        <taxon>Bacillati</taxon>
        <taxon>Actinomycetota</taxon>
        <taxon>Actinomycetes</taxon>
        <taxon>Micromonosporales</taxon>
        <taxon>Micromonosporaceae</taxon>
        <taxon>Luedemannella</taxon>
    </lineage>
</organism>
<dbReference type="RefSeq" id="WP_344078247.1">
    <property type="nucleotide sequence ID" value="NZ_BAAALS010000005.1"/>
</dbReference>
<evidence type="ECO:0000313" key="3">
    <source>
        <dbReference type="Proteomes" id="UP001500655"/>
    </source>
</evidence>
<protein>
    <recommendedName>
        <fullName evidence="4">Lipoprotein</fullName>
    </recommendedName>
</protein>
<dbReference type="PROSITE" id="PS51257">
    <property type="entry name" value="PROKAR_LIPOPROTEIN"/>
    <property type="match status" value="1"/>
</dbReference>
<dbReference type="EMBL" id="BAAALS010000005">
    <property type="protein sequence ID" value="GAA1744816.1"/>
    <property type="molecule type" value="Genomic_DNA"/>
</dbReference>
<evidence type="ECO:0000313" key="2">
    <source>
        <dbReference type="EMBL" id="GAA1744816.1"/>
    </source>
</evidence>
<keyword evidence="1" id="KW-0732">Signal</keyword>
<accession>A0ABN2K1L5</accession>
<gene>
    <name evidence="2" type="ORF">GCM10009681_14690</name>
</gene>
<dbReference type="Proteomes" id="UP001500655">
    <property type="component" value="Unassembled WGS sequence"/>
</dbReference>
<proteinExistence type="predicted"/>
<keyword evidence="3" id="KW-1185">Reference proteome</keyword>